<evidence type="ECO:0000313" key="3">
    <source>
        <dbReference type="EMBL" id="GAA0574571.1"/>
    </source>
</evidence>
<feature type="signal peptide" evidence="2">
    <location>
        <begin position="1"/>
        <end position="22"/>
    </location>
</feature>
<keyword evidence="1" id="KW-0472">Membrane</keyword>
<dbReference type="EMBL" id="BAAADD010000006">
    <property type="protein sequence ID" value="GAA0574571.1"/>
    <property type="molecule type" value="Genomic_DNA"/>
</dbReference>
<keyword evidence="4" id="KW-1185">Reference proteome</keyword>
<dbReference type="Proteomes" id="UP001499951">
    <property type="component" value="Unassembled WGS sequence"/>
</dbReference>
<dbReference type="RefSeq" id="WP_166935771.1">
    <property type="nucleotide sequence ID" value="NZ_BAAADD010000006.1"/>
</dbReference>
<proteinExistence type="predicted"/>
<keyword evidence="1" id="KW-0812">Transmembrane</keyword>
<reference evidence="4" key="1">
    <citation type="journal article" date="2019" name="Int. J. Syst. Evol. Microbiol.">
        <title>The Global Catalogue of Microorganisms (GCM) 10K type strain sequencing project: providing services to taxonomists for standard genome sequencing and annotation.</title>
        <authorList>
            <consortium name="The Broad Institute Genomics Platform"/>
            <consortium name="The Broad Institute Genome Sequencing Center for Infectious Disease"/>
            <person name="Wu L."/>
            <person name="Ma J."/>
        </authorList>
    </citation>
    <scope>NUCLEOTIDE SEQUENCE [LARGE SCALE GENOMIC DNA]</scope>
    <source>
        <strain evidence="4">JCM 15089</strain>
    </source>
</reference>
<evidence type="ECO:0000256" key="2">
    <source>
        <dbReference type="SAM" id="SignalP"/>
    </source>
</evidence>
<organism evidence="3 4">
    <name type="scientific">Rhizomicrobium electricum</name>
    <dbReference type="NCBI Taxonomy" id="480070"/>
    <lineage>
        <taxon>Bacteria</taxon>
        <taxon>Pseudomonadati</taxon>
        <taxon>Pseudomonadota</taxon>
        <taxon>Alphaproteobacteria</taxon>
        <taxon>Micropepsales</taxon>
        <taxon>Micropepsaceae</taxon>
        <taxon>Rhizomicrobium</taxon>
    </lineage>
</organism>
<name>A0ABP3PYY9_9PROT</name>
<gene>
    <name evidence="3" type="ORF">GCM10008942_24150</name>
</gene>
<evidence type="ECO:0000313" key="4">
    <source>
        <dbReference type="Proteomes" id="UP001499951"/>
    </source>
</evidence>
<dbReference type="InterPro" id="IPR011990">
    <property type="entry name" value="TPR-like_helical_dom_sf"/>
</dbReference>
<evidence type="ECO:0000256" key="1">
    <source>
        <dbReference type="SAM" id="Phobius"/>
    </source>
</evidence>
<feature type="transmembrane region" description="Helical" evidence="1">
    <location>
        <begin position="729"/>
        <end position="751"/>
    </location>
</feature>
<feature type="chain" id="PRO_5047045102" evidence="2">
    <location>
        <begin position="23"/>
        <end position="755"/>
    </location>
</feature>
<dbReference type="Gene3D" id="1.25.40.10">
    <property type="entry name" value="Tetratricopeptide repeat domain"/>
    <property type="match status" value="1"/>
</dbReference>
<sequence>MWNRKIATAAVLAAGCGAAAIACGPFFPWQLLDERAQTLKATPVNSFGFEAKHLAPAPADKLKPVESFDFSWASQMKDQQAENAARELGEAETAGLSTNEVILLRTARAAASGPEALEKGKGLPLAVLHYTAGAVAWHKGDETFAKAQFETVLRLPENLRKPRAVWAAYMLGRIAAENRDAPGTASGFHWARDMARKGVPDPLGLAVASYGEEARVHLYAAEALLEAGGKTVSGGQGSIDSEANKYSGSVLPERQSEPFRKEIAEAVSLYAEQAARGSGSGMQSLRIVAEFLLDRSDRIAAVAREPQVQRLMVAYALRLVENNTYDHSHDTGYTVPNTIQLNNQLSAERKTDVFADLIAVLKTQTRPAGADRIAALCYSRGDWACAADFARKSGSPLAAWVEAKLATQRGDLAAAAKFYAQAVHGFPASTALEEDGRKLILGESGVVALARGEYVDALAKLWSASGTYWSDVAYLSERVLTVDELKTFVDAHVPPGKTPVMDGKPAPYGTPFDSRVTLRDLLARRLMREKRYDEALAYFSTDKVREAAKAYAAALKRADHAWGKVDQAEALFQAATIARQSGMEIMGTEGPPDEYFTQGDFELGLGRNTLNGPFITQGERDRFAASKAMPDQRFHYRYVAIGEAATAAGLVPARSQAFAALLCHATEWSGRDPARAKALWLRYVKQGARVPFATTFGVKCPAPDFKGAIQMERKLMIREARTYVSHHRWWFAGGGAAVLSIIAGLVVFLLLRRNR</sequence>
<comment type="caution">
    <text evidence="3">The sequence shown here is derived from an EMBL/GenBank/DDBJ whole genome shotgun (WGS) entry which is preliminary data.</text>
</comment>
<keyword evidence="2" id="KW-0732">Signal</keyword>
<accession>A0ABP3PYY9</accession>
<dbReference type="PROSITE" id="PS51257">
    <property type="entry name" value="PROKAR_LIPOPROTEIN"/>
    <property type="match status" value="1"/>
</dbReference>
<keyword evidence="1" id="KW-1133">Transmembrane helix</keyword>
<protein>
    <submittedName>
        <fullName evidence="3">Uncharacterized protein</fullName>
    </submittedName>
</protein>